<dbReference type="InterPro" id="IPR018060">
    <property type="entry name" value="HTH_AraC"/>
</dbReference>
<dbReference type="SMART" id="SM00342">
    <property type="entry name" value="HTH_ARAC"/>
    <property type="match status" value="1"/>
</dbReference>
<dbReference type="PANTHER" id="PTHR43280:SF28">
    <property type="entry name" value="HTH-TYPE TRANSCRIPTIONAL ACTIVATOR RHAS"/>
    <property type="match status" value="1"/>
</dbReference>
<organism evidence="5 6">
    <name type="scientific">Marseilla massiliensis</name>
    <dbReference type="NCBI Taxonomy" id="1841864"/>
    <lineage>
        <taxon>Bacteria</taxon>
        <taxon>Pseudomonadati</taxon>
        <taxon>Bacteroidota</taxon>
        <taxon>Bacteroidia</taxon>
        <taxon>Bacteroidales</taxon>
        <taxon>Prevotellaceae</taxon>
        <taxon>Marseilla</taxon>
    </lineage>
</organism>
<dbReference type="PRINTS" id="PR00032">
    <property type="entry name" value="HTHARAC"/>
</dbReference>
<dbReference type="EMBL" id="JACJJL010000001">
    <property type="protein sequence ID" value="MBM6660155.1"/>
    <property type="molecule type" value="Genomic_DNA"/>
</dbReference>
<evidence type="ECO:0000313" key="5">
    <source>
        <dbReference type="EMBL" id="MBM6660155.1"/>
    </source>
</evidence>
<dbReference type="Gene3D" id="1.10.10.60">
    <property type="entry name" value="Homeodomain-like"/>
    <property type="match status" value="1"/>
</dbReference>
<dbReference type="RefSeq" id="WP_205106658.1">
    <property type="nucleotide sequence ID" value="NZ_JACJJL010000001.1"/>
</dbReference>
<evidence type="ECO:0000256" key="2">
    <source>
        <dbReference type="ARBA" id="ARBA00023125"/>
    </source>
</evidence>
<keyword evidence="2" id="KW-0238">DNA-binding</keyword>
<sequence>MPFRATVRAIATDSRGRLVAGGKDSMLYGLTEAPLRLNDDVYGIAADLRGGLWAGLRASGLCHVAPDGDVTYHTETGMAPLSRVFTLLRVGTTLYVGTRDNGLWALDIADRQRPRVKAHAADSALVHSLSLLRNGNIAVCTSRGFWICTPGLGVVSRPSERHNVICAAELPDGTILLSTNGHGMMRQSHGKSLGLPKALRAIDSYALNMAWGPDSSLWMVTDDKLMRYSFGEDRLDVFGAADFGENLTFSESQCCIFQDSLLYVGAIPGMMEVDVKAIDRYVEARDDGGGTKPWHGAIAVATALGAALACKRRKKAKAAPQRYGVAPGKPEVVGADTAFVDRLNSVLNSVIADADADIDSIASSMNMTRNMLFQRCSETLGATPAALLQRRRMERACQLFDAGERRVKEVAWQTGFNDPKYFAKVFKKTKGMTPTQYVENQREKDGK</sequence>
<dbReference type="GO" id="GO:0003700">
    <property type="term" value="F:DNA-binding transcription factor activity"/>
    <property type="evidence" value="ECO:0007669"/>
    <property type="project" value="InterPro"/>
</dbReference>
<proteinExistence type="predicted"/>
<dbReference type="Proteomes" id="UP000764045">
    <property type="component" value="Unassembled WGS sequence"/>
</dbReference>
<comment type="caution">
    <text evidence="5">The sequence shown here is derived from an EMBL/GenBank/DDBJ whole genome shotgun (WGS) entry which is preliminary data.</text>
</comment>
<dbReference type="Pfam" id="PF12833">
    <property type="entry name" value="HTH_18"/>
    <property type="match status" value="1"/>
</dbReference>
<dbReference type="SUPFAM" id="SSF46689">
    <property type="entry name" value="Homeodomain-like"/>
    <property type="match status" value="1"/>
</dbReference>
<dbReference type="InterPro" id="IPR015943">
    <property type="entry name" value="WD40/YVTN_repeat-like_dom_sf"/>
</dbReference>
<dbReference type="Gene3D" id="2.130.10.10">
    <property type="entry name" value="YVTN repeat-like/Quinoprotein amine dehydrogenase"/>
    <property type="match status" value="1"/>
</dbReference>
<dbReference type="InterPro" id="IPR020449">
    <property type="entry name" value="Tscrpt_reg_AraC-type_HTH"/>
</dbReference>
<protein>
    <submittedName>
        <fullName evidence="5">Helix-turn-helix transcriptional regulator</fullName>
    </submittedName>
</protein>
<evidence type="ECO:0000256" key="3">
    <source>
        <dbReference type="ARBA" id="ARBA00023163"/>
    </source>
</evidence>
<accession>A0A938WKE6</accession>
<reference evidence="5 6" key="1">
    <citation type="journal article" date="2021" name="Sci. Rep.">
        <title>The distribution of antibiotic resistance genes in chicken gut microbiota commensals.</title>
        <authorList>
            <person name="Juricova H."/>
            <person name="Matiasovicova J."/>
            <person name="Kubasova T."/>
            <person name="Cejkova D."/>
            <person name="Rychlik I."/>
        </authorList>
    </citation>
    <scope>NUCLEOTIDE SEQUENCE [LARGE SCALE GENOMIC DNA]</scope>
    <source>
        <strain evidence="5 6">An819</strain>
    </source>
</reference>
<dbReference type="SUPFAM" id="SSF101908">
    <property type="entry name" value="Putative isomerase YbhE"/>
    <property type="match status" value="1"/>
</dbReference>
<feature type="domain" description="HTH araC/xylS-type" evidence="4">
    <location>
        <begin position="341"/>
        <end position="440"/>
    </location>
</feature>
<evidence type="ECO:0000259" key="4">
    <source>
        <dbReference type="PROSITE" id="PS01124"/>
    </source>
</evidence>
<dbReference type="GO" id="GO:0043565">
    <property type="term" value="F:sequence-specific DNA binding"/>
    <property type="evidence" value="ECO:0007669"/>
    <property type="project" value="InterPro"/>
</dbReference>
<name>A0A938WKE6_9BACT</name>
<dbReference type="PROSITE" id="PS01124">
    <property type="entry name" value="HTH_ARAC_FAMILY_2"/>
    <property type="match status" value="1"/>
</dbReference>
<evidence type="ECO:0000256" key="1">
    <source>
        <dbReference type="ARBA" id="ARBA00023015"/>
    </source>
</evidence>
<dbReference type="AlphaFoldDB" id="A0A938WKE6"/>
<dbReference type="InterPro" id="IPR009057">
    <property type="entry name" value="Homeodomain-like_sf"/>
</dbReference>
<keyword evidence="6" id="KW-1185">Reference proteome</keyword>
<evidence type="ECO:0000313" key="6">
    <source>
        <dbReference type="Proteomes" id="UP000764045"/>
    </source>
</evidence>
<dbReference type="PANTHER" id="PTHR43280">
    <property type="entry name" value="ARAC-FAMILY TRANSCRIPTIONAL REGULATOR"/>
    <property type="match status" value="1"/>
</dbReference>
<keyword evidence="1" id="KW-0805">Transcription regulation</keyword>
<keyword evidence="3" id="KW-0804">Transcription</keyword>
<gene>
    <name evidence="5" type="ORF">H6B30_00030</name>
</gene>